<reference evidence="2 3" key="1">
    <citation type="submission" date="2016-10" db="EMBL/GenBank/DDBJ databases">
        <authorList>
            <person name="de Groot N.N."/>
        </authorList>
    </citation>
    <scope>NUCLEOTIDE SEQUENCE [LARGE SCALE GENOMIC DNA]</scope>
    <source>
        <strain evidence="2 3">DSM 7343</strain>
    </source>
</reference>
<evidence type="ECO:0008006" key="4">
    <source>
        <dbReference type="Google" id="ProtNLM"/>
    </source>
</evidence>
<evidence type="ECO:0000313" key="3">
    <source>
        <dbReference type="Proteomes" id="UP000199409"/>
    </source>
</evidence>
<protein>
    <recommendedName>
        <fullName evidence="4">J domain-containing protein</fullName>
    </recommendedName>
</protein>
<evidence type="ECO:0000313" key="2">
    <source>
        <dbReference type="EMBL" id="SEA24521.1"/>
    </source>
</evidence>
<feature type="compositionally biased region" description="Polar residues" evidence="1">
    <location>
        <begin position="89"/>
        <end position="98"/>
    </location>
</feature>
<organism evidence="2 3">
    <name type="scientific">Desulfuromusa kysingii</name>
    <dbReference type="NCBI Taxonomy" id="37625"/>
    <lineage>
        <taxon>Bacteria</taxon>
        <taxon>Pseudomonadati</taxon>
        <taxon>Thermodesulfobacteriota</taxon>
        <taxon>Desulfuromonadia</taxon>
        <taxon>Desulfuromonadales</taxon>
        <taxon>Geopsychrobacteraceae</taxon>
        <taxon>Desulfuromusa</taxon>
    </lineage>
</organism>
<dbReference type="STRING" id="37625.SAMN05660420_01578"/>
<dbReference type="Proteomes" id="UP000199409">
    <property type="component" value="Unassembled WGS sequence"/>
</dbReference>
<dbReference type="SUPFAM" id="SSF46565">
    <property type="entry name" value="Chaperone J-domain"/>
    <property type="match status" value="1"/>
</dbReference>
<name>A0A1H3ZM90_9BACT</name>
<accession>A0A1H3ZM90</accession>
<dbReference type="InterPro" id="IPR001623">
    <property type="entry name" value="DnaJ_domain"/>
</dbReference>
<dbReference type="RefSeq" id="WP_092346450.1">
    <property type="nucleotide sequence ID" value="NZ_FNQN01000004.1"/>
</dbReference>
<dbReference type="Gene3D" id="1.10.287.110">
    <property type="entry name" value="DnaJ domain"/>
    <property type="match status" value="1"/>
</dbReference>
<dbReference type="OrthoDB" id="5432239at2"/>
<sequence length="255" mass="30223">MQQVTETEVFHACRTLFGSGLQLNRDFLSYLQPAGVRSAYRQKAKITHPDRFAVSAPIIRSKQHRLFQDLNQAHQTVLAYLKQRKHVSSGNFSRQYSAPTRPRQRQNDPFERQSRHRSLPPRPLQFGLFLYYSGIIPFHAVISAVTWQRRQRPVLGEIARRWGWLNESNIQDIINYRNGILKFGERAEQLGFLNQRQIRTLLYHQQSQQQQMGHYFIEQGYFDAATLNQLLLQLAEHNQTYRNRCSGQFYYFHRK</sequence>
<dbReference type="CDD" id="cd06257">
    <property type="entry name" value="DnaJ"/>
    <property type="match status" value="1"/>
</dbReference>
<gene>
    <name evidence="2" type="ORF">SAMN05660420_01578</name>
</gene>
<feature type="region of interest" description="Disordered" evidence="1">
    <location>
        <begin position="89"/>
        <end position="119"/>
    </location>
</feature>
<proteinExistence type="predicted"/>
<keyword evidence="3" id="KW-1185">Reference proteome</keyword>
<dbReference type="AlphaFoldDB" id="A0A1H3ZM90"/>
<dbReference type="InterPro" id="IPR036869">
    <property type="entry name" value="J_dom_sf"/>
</dbReference>
<evidence type="ECO:0000256" key="1">
    <source>
        <dbReference type="SAM" id="MobiDB-lite"/>
    </source>
</evidence>
<dbReference type="EMBL" id="FNQN01000004">
    <property type="protein sequence ID" value="SEA24521.1"/>
    <property type="molecule type" value="Genomic_DNA"/>
</dbReference>